<feature type="signal peptide" evidence="1">
    <location>
        <begin position="1"/>
        <end position="20"/>
    </location>
</feature>
<reference evidence="2 3" key="1">
    <citation type="submission" date="2019-04" db="EMBL/GenBank/DDBJ databases">
        <title>Flavobacterium sp. nov. isolated from construction timber.</title>
        <authorList>
            <person name="Lin S.-Y."/>
            <person name="Chang C.-T."/>
            <person name="Young C.-C."/>
        </authorList>
    </citation>
    <scope>NUCLEOTIDE SEQUENCE [LARGE SCALE GENOMIC DNA]</scope>
    <source>
        <strain evidence="2 3">CC-CTC003</strain>
    </source>
</reference>
<dbReference type="RefSeq" id="WP_136401880.1">
    <property type="nucleotide sequence ID" value="NZ_SSNZ01000001.1"/>
</dbReference>
<dbReference type="CDD" id="cd06241">
    <property type="entry name" value="M14-like"/>
    <property type="match status" value="1"/>
</dbReference>
<gene>
    <name evidence="2" type="ORF">E6C50_03910</name>
</gene>
<evidence type="ECO:0000256" key="1">
    <source>
        <dbReference type="SAM" id="SignalP"/>
    </source>
</evidence>
<dbReference type="OrthoDB" id="9767214at2"/>
<accession>A0A4S4A4H8</accession>
<evidence type="ECO:0000313" key="2">
    <source>
        <dbReference type="EMBL" id="THF53357.1"/>
    </source>
</evidence>
<protein>
    <recommendedName>
        <fullName evidence="4">Zinc carboxypeptidase</fullName>
    </recommendedName>
</protein>
<dbReference type="EMBL" id="SSNZ01000001">
    <property type="protein sequence ID" value="THF53357.1"/>
    <property type="molecule type" value="Genomic_DNA"/>
</dbReference>
<dbReference type="SUPFAM" id="SSF53187">
    <property type="entry name" value="Zn-dependent exopeptidases"/>
    <property type="match status" value="1"/>
</dbReference>
<name>A0A4S4A4H8_9FLAO</name>
<evidence type="ECO:0008006" key="4">
    <source>
        <dbReference type="Google" id="ProtNLM"/>
    </source>
</evidence>
<keyword evidence="1" id="KW-0732">Signal</keyword>
<feature type="chain" id="PRO_5020681234" description="Zinc carboxypeptidase" evidence="1">
    <location>
        <begin position="21"/>
        <end position="577"/>
    </location>
</feature>
<dbReference type="Gene3D" id="3.40.630.10">
    <property type="entry name" value="Zn peptidases"/>
    <property type="match status" value="1"/>
</dbReference>
<dbReference type="Proteomes" id="UP000307507">
    <property type="component" value="Unassembled WGS sequence"/>
</dbReference>
<proteinExistence type="predicted"/>
<dbReference type="AlphaFoldDB" id="A0A4S4A4H8"/>
<sequence length="577" mass="66941">MKKSYKIALLFLLQCLPLLAQQKYATPYEKGNGNQTATYEETIAYYEMLDKNFESISMRTMGLTDSGEPLHIVTFNPGKVFDFASIQNEKAILLINNGIHPGEPDGIDATMMLFRDLATGKIALPNNTVVVTIPIYNIGGALNRNSTSRVNQNGPESFGFRGNARNYDLNRDFIKSDTRNARSFAEIFQLVYPDVFIDNHVSNGADYQYTLTYIATHYQKLGGKAGTYFNSEMYPAILKDLQSKKIEPVPYVNIYNKTPENGFAKNMETARFSTGYASLFNSFGAMVETHMLKKYSDRVKVTYEYMLSTLRYTDVHYQTIKNIRRETLEAYKPNTKYTVEWEIDSAKVTQIPFLGYEGNYKPSDVSGKPRLYYDRNKPFKKMIPYYELYKPKKQVSIPEYYVIPKQWWNVTDLLKLNNITMKRLQQDSIITVESYRITDYKTGNSAFEGHYGHSNTNVIKTTVKQAFKKGDYLIPTQQKNVKFLLETLEPEAVDSYFNWNFFDAILQQKEYYSPYVFEDVAKQLLLDNPELKKALDEKRKSDSKFENSGEAQLDWVYRNSKYYEKSHMQYPVYRIVN</sequence>
<comment type="caution">
    <text evidence="2">The sequence shown here is derived from an EMBL/GenBank/DDBJ whole genome shotgun (WGS) entry which is preliminary data.</text>
</comment>
<keyword evidence="3" id="KW-1185">Reference proteome</keyword>
<evidence type="ECO:0000313" key="3">
    <source>
        <dbReference type="Proteomes" id="UP000307507"/>
    </source>
</evidence>
<organism evidence="2 3">
    <name type="scientific">Flavobacterium supellecticarium</name>
    <dbReference type="NCBI Taxonomy" id="2565924"/>
    <lineage>
        <taxon>Bacteria</taxon>
        <taxon>Pseudomonadati</taxon>
        <taxon>Bacteroidota</taxon>
        <taxon>Flavobacteriia</taxon>
        <taxon>Flavobacteriales</taxon>
        <taxon>Flavobacteriaceae</taxon>
        <taxon>Flavobacterium</taxon>
    </lineage>
</organism>